<dbReference type="Proteomes" id="UP000828941">
    <property type="component" value="Chromosome 14"/>
</dbReference>
<sequence length="123" mass="14076">MVESPFAWKNKSAQKPVTFSDSEIEVAKQLIQLSSGDSDVHNDEDSTNNNYSVLQRTSQGKQSRVDSGEVTYSAAMDNILAEAEDETFPRRNKRYRYIEDLYSVTQLLPVSGIREKKKIKRRN</sequence>
<reference evidence="1 2" key="1">
    <citation type="journal article" date="2022" name="DNA Res.">
        <title>Chromosomal-level genome assembly of the orchid tree Bauhinia variegata (Leguminosae; Cercidoideae) supports the allotetraploid origin hypothesis of Bauhinia.</title>
        <authorList>
            <person name="Zhong Y."/>
            <person name="Chen Y."/>
            <person name="Zheng D."/>
            <person name="Pang J."/>
            <person name="Liu Y."/>
            <person name="Luo S."/>
            <person name="Meng S."/>
            <person name="Qian L."/>
            <person name="Wei D."/>
            <person name="Dai S."/>
            <person name="Zhou R."/>
        </authorList>
    </citation>
    <scope>NUCLEOTIDE SEQUENCE [LARGE SCALE GENOMIC DNA]</scope>
    <source>
        <strain evidence="1">BV-YZ2020</strain>
    </source>
</reference>
<proteinExistence type="predicted"/>
<dbReference type="EMBL" id="CM039439">
    <property type="protein sequence ID" value="KAI4296286.1"/>
    <property type="molecule type" value="Genomic_DNA"/>
</dbReference>
<comment type="caution">
    <text evidence="1">The sequence shown here is derived from an EMBL/GenBank/DDBJ whole genome shotgun (WGS) entry which is preliminary data.</text>
</comment>
<name>A0ACB9KGI0_BAUVA</name>
<accession>A0ACB9KGI0</accession>
<protein>
    <submittedName>
        <fullName evidence="1">Uncharacterized protein</fullName>
    </submittedName>
</protein>
<gene>
    <name evidence="1" type="ORF">L6164_036255</name>
</gene>
<evidence type="ECO:0000313" key="1">
    <source>
        <dbReference type="EMBL" id="KAI4296286.1"/>
    </source>
</evidence>
<organism evidence="1 2">
    <name type="scientific">Bauhinia variegata</name>
    <name type="common">Purple orchid tree</name>
    <name type="synonym">Phanera variegata</name>
    <dbReference type="NCBI Taxonomy" id="167791"/>
    <lineage>
        <taxon>Eukaryota</taxon>
        <taxon>Viridiplantae</taxon>
        <taxon>Streptophyta</taxon>
        <taxon>Embryophyta</taxon>
        <taxon>Tracheophyta</taxon>
        <taxon>Spermatophyta</taxon>
        <taxon>Magnoliopsida</taxon>
        <taxon>eudicotyledons</taxon>
        <taxon>Gunneridae</taxon>
        <taxon>Pentapetalae</taxon>
        <taxon>rosids</taxon>
        <taxon>fabids</taxon>
        <taxon>Fabales</taxon>
        <taxon>Fabaceae</taxon>
        <taxon>Cercidoideae</taxon>
        <taxon>Cercideae</taxon>
        <taxon>Bauhiniinae</taxon>
        <taxon>Bauhinia</taxon>
    </lineage>
</organism>
<evidence type="ECO:0000313" key="2">
    <source>
        <dbReference type="Proteomes" id="UP000828941"/>
    </source>
</evidence>
<keyword evidence="2" id="KW-1185">Reference proteome</keyword>